<dbReference type="Proteomes" id="UP000246280">
    <property type="component" value="Segment"/>
</dbReference>
<proteinExistence type="predicted"/>
<reference evidence="2 3" key="2">
    <citation type="submission" date="2018-05" db="EMBL/GenBank/DDBJ databases">
        <title>Lysogenic conversion of Stenotrophomonas maltophilia by temperate phage DLP4.</title>
        <authorList>
            <person name="Dennis J."/>
            <person name="Stothard P."/>
        </authorList>
    </citation>
    <scope>NUCLEOTIDE SEQUENCE [LARGE SCALE GENOMIC DNA]</scope>
</reference>
<organism evidence="2 3">
    <name type="scientific">Burkholderia phage vB_BmuP_KL4</name>
    <dbReference type="NCBI Taxonomy" id="2115967"/>
    <lineage>
        <taxon>Viruses</taxon>
        <taxon>Duplodnaviria</taxon>
        <taxon>Heunggongvirae</taxon>
        <taxon>Uroviricota</taxon>
        <taxon>Caudoviricetes</taxon>
        <taxon>Kelquatrovirus</taxon>
        <taxon>Kelquatrovirus KL4</taxon>
    </lineage>
</organism>
<evidence type="ECO:0000313" key="3">
    <source>
        <dbReference type="Proteomes" id="UP000246280"/>
    </source>
</evidence>
<dbReference type="EMBL" id="MH128984">
    <property type="protein sequence ID" value="AWD90836.1"/>
    <property type="molecule type" value="Genomic_DNA"/>
</dbReference>
<dbReference type="KEGG" id="vg:54991236"/>
<accession>A0A2S1GN76</accession>
<dbReference type="PROSITE" id="PS51257">
    <property type="entry name" value="PROKAR_LIPOPROTEIN"/>
    <property type="match status" value="1"/>
</dbReference>
<dbReference type="GeneID" id="54991236"/>
<evidence type="ECO:0000256" key="1">
    <source>
        <dbReference type="SAM" id="MobiDB-lite"/>
    </source>
</evidence>
<dbReference type="RefSeq" id="YP_009800733.1">
    <property type="nucleotide sequence ID" value="NC_047958.1"/>
</dbReference>
<keyword evidence="3" id="KW-1185">Reference proteome</keyword>
<feature type="region of interest" description="Disordered" evidence="1">
    <location>
        <begin position="26"/>
        <end position="51"/>
    </location>
</feature>
<sequence>MLRKNVIRRAPMLLPLLLLLTACASKSPRSSSAPTIQPLRPEARQPATPSICSPTCSAGLTKLRESWRNTLTVPASPASSASATTTH</sequence>
<reference evidence="2 3" key="1">
    <citation type="submission" date="2018-03" db="EMBL/GenBank/DDBJ databases">
        <authorList>
            <person name="Keele B.F."/>
        </authorList>
    </citation>
    <scope>NUCLEOTIDE SEQUENCE [LARGE SCALE GENOMIC DNA]</scope>
</reference>
<evidence type="ECO:0000313" key="2">
    <source>
        <dbReference type="EMBL" id="AWD90836.1"/>
    </source>
</evidence>
<protein>
    <submittedName>
        <fullName evidence="2">Rz1</fullName>
    </submittedName>
</protein>
<name>A0A2S1GN76_9CAUD</name>